<dbReference type="GO" id="GO:0015074">
    <property type="term" value="P:DNA integration"/>
    <property type="evidence" value="ECO:0007669"/>
    <property type="project" value="UniProtKB-KW"/>
</dbReference>
<dbReference type="GO" id="GO:0003677">
    <property type="term" value="F:DNA binding"/>
    <property type="evidence" value="ECO:0007669"/>
    <property type="project" value="UniProtKB-UniRule"/>
</dbReference>
<feature type="domain" description="Core-binding (CB)" evidence="7">
    <location>
        <begin position="23"/>
        <end position="119"/>
    </location>
</feature>
<dbReference type="InterPro" id="IPR011010">
    <property type="entry name" value="DNA_brk_join_enz"/>
</dbReference>
<evidence type="ECO:0000256" key="2">
    <source>
        <dbReference type="ARBA" id="ARBA00022908"/>
    </source>
</evidence>
<dbReference type="Gene3D" id="1.10.150.130">
    <property type="match status" value="1"/>
</dbReference>
<evidence type="ECO:0000259" key="7">
    <source>
        <dbReference type="PROSITE" id="PS51900"/>
    </source>
</evidence>
<dbReference type="InterPro" id="IPR050090">
    <property type="entry name" value="Tyrosine_recombinase_XerCD"/>
</dbReference>
<comment type="similarity">
    <text evidence="1">Belongs to the 'phage' integrase family.</text>
</comment>
<accession>A0A926WNK2</accession>
<evidence type="ECO:0000259" key="6">
    <source>
        <dbReference type="PROSITE" id="PS51898"/>
    </source>
</evidence>
<comment type="caution">
    <text evidence="8">The sequence shown here is derived from an EMBL/GenBank/DDBJ whole genome shotgun (WGS) entry which is preliminary data.</text>
</comment>
<evidence type="ECO:0000313" key="8">
    <source>
        <dbReference type="EMBL" id="MBD2296741.1"/>
    </source>
</evidence>
<dbReference type="InterPro" id="IPR004107">
    <property type="entry name" value="Integrase_SAM-like_N"/>
</dbReference>
<reference evidence="9" key="1">
    <citation type="journal article" date="2020" name="ISME J.">
        <title>Comparative genomics reveals insights into cyanobacterial evolution and habitat adaptation.</title>
        <authorList>
            <person name="Chen M.Y."/>
            <person name="Teng W.K."/>
            <person name="Zhao L."/>
            <person name="Hu C.X."/>
            <person name="Zhou Y.K."/>
            <person name="Han B.P."/>
            <person name="Song L.R."/>
            <person name="Shu W.S."/>
        </authorList>
    </citation>
    <scope>NUCLEOTIDE SEQUENCE [LARGE SCALE GENOMIC DNA]</scope>
    <source>
        <strain evidence="9">FACHB-251</strain>
    </source>
</reference>
<name>A0A926WNK2_9NOST</name>
<dbReference type="PROSITE" id="PS51900">
    <property type="entry name" value="CB"/>
    <property type="match status" value="1"/>
</dbReference>
<keyword evidence="4" id="KW-0233">DNA recombination</keyword>
<evidence type="ECO:0000256" key="5">
    <source>
        <dbReference type="PROSITE-ProRule" id="PRU01248"/>
    </source>
</evidence>
<feature type="domain" description="Tyr recombinase" evidence="6">
    <location>
        <begin position="165"/>
        <end position="352"/>
    </location>
</feature>
<sequence length="360" mass="41957">MKVQKVKLPNSDKFTWTVLGDDYLPIQPIQQFLSYLKSVEKSPNTIRSYAYHLKLYWEYLGDTNKDWTKIKESDIADFIAWLRSPQPNVASIYEQKAKRTESTVNLIITSVAMLYDYQERLGVVTGIPLYTSRMQPGRKYKPFLHHISKSKPIRTKLIKLKEPKRLPKTLSKEEIQQLIAACHRLRDKFLISLLYESGIRIGQALGMRHSDIQSWDNLIWIVPRDDNANGARVKTKNKYSIHVSQELMGIYSEYLLTEFNDTDSDYIFVNLWEGKIGQAMTYGAVAQLFLRLSEKTDVYARPHMIRHSHATELIRAGWDAAHVQKRLGHAQVQTVLNTYTHLSQEDMKEAYQDYLNKRDK</sequence>
<evidence type="ECO:0000256" key="1">
    <source>
        <dbReference type="ARBA" id="ARBA00008857"/>
    </source>
</evidence>
<dbReference type="InterPro" id="IPR002104">
    <property type="entry name" value="Integrase_catalytic"/>
</dbReference>
<dbReference type="Pfam" id="PF02899">
    <property type="entry name" value="Phage_int_SAM_1"/>
    <property type="match status" value="1"/>
</dbReference>
<dbReference type="EMBL" id="JACJQU010000029">
    <property type="protein sequence ID" value="MBD2296741.1"/>
    <property type="molecule type" value="Genomic_DNA"/>
</dbReference>
<evidence type="ECO:0000256" key="4">
    <source>
        <dbReference type="ARBA" id="ARBA00023172"/>
    </source>
</evidence>
<evidence type="ECO:0000256" key="3">
    <source>
        <dbReference type="ARBA" id="ARBA00023125"/>
    </source>
</evidence>
<dbReference type="SUPFAM" id="SSF56349">
    <property type="entry name" value="DNA breaking-rejoining enzymes"/>
    <property type="match status" value="1"/>
</dbReference>
<dbReference type="AlphaFoldDB" id="A0A926WNK2"/>
<keyword evidence="3 5" id="KW-0238">DNA-binding</keyword>
<dbReference type="PANTHER" id="PTHR30349:SF41">
    <property type="entry name" value="INTEGRASE_RECOMBINASE PROTEIN MJ0367-RELATED"/>
    <property type="match status" value="1"/>
</dbReference>
<dbReference type="PANTHER" id="PTHR30349">
    <property type="entry name" value="PHAGE INTEGRASE-RELATED"/>
    <property type="match status" value="1"/>
</dbReference>
<dbReference type="InterPro" id="IPR044068">
    <property type="entry name" value="CB"/>
</dbReference>
<keyword evidence="2" id="KW-0229">DNA integration</keyword>
<dbReference type="GO" id="GO:0006310">
    <property type="term" value="P:DNA recombination"/>
    <property type="evidence" value="ECO:0007669"/>
    <property type="project" value="UniProtKB-KW"/>
</dbReference>
<organism evidence="8 9">
    <name type="scientific">Anabaena sphaerica FACHB-251</name>
    <dbReference type="NCBI Taxonomy" id="2692883"/>
    <lineage>
        <taxon>Bacteria</taxon>
        <taxon>Bacillati</taxon>
        <taxon>Cyanobacteriota</taxon>
        <taxon>Cyanophyceae</taxon>
        <taxon>Nostocales</taxon>
        <taxon>Nostocaceae</taxon>
        <taxon>Anabaena</taxon>
    </lineage>
</organism>
<dbReference type="PROSITE" id="PS51898">
    <property type="entry name" value="TYR_RECOMBINASE"/>
    <property type="match status" value="1"/>
</dbReference>
<evidence type="ECO:0000313" key="9">
    <source>
        <dbReference type="Proteomes" id="UP000662185"/>
    </source>
</evidence>
<dbReference type="InterPro" id="IPR010998">
    <property type="entry name" value="Integrase_recombinase_N"/>
</dbReference>
<keyword evidence="9" id="KW-1185">Reference proteome</keyword>
<dbReference type="RefSeq" id="WP_190564860.1">
    <property type="nucleotide sequence ID" value="NZ_JACJQU010000029.1"/>
</dbReference>
<dbReference type="Proteomes" id="UP000662185">
    <property type="component" value="Unassembled WGS sequence"/>
</dbReference>
<dbReference type="Gene3D" id="1.10.443.10">
    <property type="entry name" value="Intergrase catalytic core"/>
    <property type="match status" value="1"/>
</dbReference>
<proteinExistence type="inferred from homology"/>
<protein>
    <submittedName>
        <fullName evidence="8">Tyrosine-type recombinase/integrase</fullName>
    </submittedName>
</protein>
<dbReference type="InterPro" id="IPR013762">
    <property type="entry name" value="Integrase-like_cat_sf"/>
</dbReference>
<gene>
    <name evidence="8" type="ORF">H6G06_25470</name>
</gene>
<dbReference type="Pfam" id="PF00589">
    <property type="entry name" value="Phage_integrase"/>
    <property type="match status" value="1"/>
</dbReference>